<dbReference type="CDD" id="cd00110">
    <property type="entry name" value="LamG"/>
    <property type="match status" value="3"/>
</dbReference>
<dbReference type="PROSITE" id="PS50068">
    <property type="entry name" value="LDLRA_2"/>
    <property type="match status" value="11"/>
</dbReference>
<dbReference type="InterPro" id="IPR013320">
    <property type="entry name" value="ConA-like_dom_sf"/>
</dbReference>
<dbReference type="InterPro" id="IPR001791">
    <property type="entry name" value="Laminin_G"/>
</dbReference>
<accession>A0A8S1BGA3</accession>
<dbReference type="SMART" id="SM00179">
    <property type="entry name" value="EGF_CA"/>
    <property type="match status" value="4"/>
</dbReference>
<feature type="disulfide bond" evidence="12">
    <location>
        <begin position="341"/>
        <end position="353"/>
    </location>
</feature>
<dbReference type="InterPro" id="IPR051170">
    <property type="entry name" value="Neural/epithelial_adhesion"/>
</dbReference>
<dbReference type="SMART" id="SM00192">
    <property type="entry name" value="LDLa"/>
    <property type="match status" value="11"/>
</dbReference>
<dbReference type="SMART" id="SM00281">
    <property type="entry name" value="LamB"/>
    <property type="match status" value="3"/>
</dbReference>
<name>A0A8S1BGA3_ARCPL</name>
<dbReference type="FunFam" id="2.10.25.10:FF:000033">
    <property type="entry name" value="Laminin subunit alpha 2"/>
    <property type="match status" value="1"/>
</dbReference>
<comment type="subcellular location">
    <subcellularLocation>
        <location evidence="1">Secreted</location>
        <location evidence="1">Extracellular space</location>
        <location evidence="1">Extracellular matrix</location>
        <location evidence="1">Basement membrane</location>
    </subcellularLocation>
</comment>
<dbReference type="Gene3D" id="4.10.400.10">
    <property type="entry name" value="Low-density Lipoprotein Receptor"/>
    <property type="match status" value="10"/>
</dbReference>
<keyword evidence="7 11" id="KW-1015">Disulfide bond</keyword>
<evidence type="ECO:0000256" key="15">
    <source>
        <dbReference type="SAM" id="SignalP"/>
    </source>
</evidence>
<dbReference type="Pfam" id="PF00052">
    <property type="entry name" value="Laminin_B"/>
    <property type="match status" value="3"/>
</dbReference>
<evidence type="ECO:0000256" key="1">
    <source>
        <dbReference type="ARBA" id="ARBA00004302"/>
    </source>
</evidence>
<dbReference type="PROSITE" id="PS51115">
    <property type="entry name" value="LAMININ_IVA"/>
    <property type="match status" value="3"/>
</dbReference>
<dbReference type="OrthoDB" id="10055367at2759"/>
<keyword evidence="22" id="KW-1185">Reference proteome</keyword>
<feature type="compositionally biased region" description="Acidic residues" evidence="14">
    <location>
        <begin position="2291"/>
        <end position="2300"/>
    </location>
</feature>
<evidence type="ECO:0008006" key="23">
    <source>
        <dbReference type="Google" id="ProtNLM"/>
    </source>
</evidence>
<dbReference type="SMART" id="SM00181">
    <property type="entry name" value="EGF"/>
    <property type="match status" value="8"/>
</dbReference>
<dbReference type="PROSITE" id="PS50025">
    <property type="entry name" value="LAM_G_DOMAIN"/>
    <property type="match status" value="3"/>
</dbReference>
<feature type="disulfide bond" evidence="13">
    <location>
        <begin position="1411"/>
        <end position="1420"/>
    </location>
</feature>
<dbReference type="Pfam" id="PF00054">
    <property type="entry name" value="Laminin_G_1"/>
    <property type="match status" value="1"/>
</dbReference>
<feature type="domain" description="Ig-like" evidence="19">
    <location>
        <begin position="2409"/>
        <end position="2493"/>
    </location>
</feature>
<feature type="domain" description="EGF-like" evidence="17">
    <location>
        <begin position="3131"/>
        <end position="3164"/>
    </location>
</feature>
<dbReference type="PANTHER" id="PTHR12231">
    <property type="entry name" value="CTX-RELATED TYPE I TRANSMEMBRANE PROTEIN"/>
    <property type="match status" value="1"/>
</dbReference>
<feature type="domain" description="Laminin IV type A" evidence="20">
    <location>
        <begin position="1468"/>
        <end position="1645"/>
    </location>
</feature>
<dbReference type="InterPro" id="IPR007110">
    <property type="entry name" value="Ig-like_dom"/>
</dbReference>
<feature type="disulfide bond" evidence="12">
    <location>
        <begin position="489"/>
        <end position="507"/>
    </location>
</feature>
<dbReference type="SMART" id="SM00409">
    <property type="entry name" value="IG"/>
    <property type="match status" value="12"/>
</dbReference>
<dbReference type="InterPro" id="IPR000742">
    <property type="entry name" value="EGF"/>
</dbReference>
<evidence type="ECO:0000256" key="5">
    <source>
        <dbReference type="ARBA" id="ARBA00022737"/>
    </source>
</evidence>
<feature type="disulfide bond" evidence="11">
    <location>
        <begin position="3154"/>
        <end position="3163"/>
    </location>
</feature>
<feature type="disulfide bond" evidence="12">
    <location>
        <begin position="348"/>
        <end position="366"/>
    </location>
</feature>
<dbReference type="FunFam" id="2.10.25.10:FF:000090">
    <property type="entry name" value="laminin subunit alpha"/>
    <property type="match status" value="1"/>
</dbReference>
<dbReference type="CDD" id="cd00055">
    <property type="entry name" value="EGF_Lam"/>
    <property type="match status" value="4"/>
</dbReference>
<evidence type="ECO:0000259" key="20">
    <source>
        <dbReference type="PROSITE" id="PS51115"/>
    </source>
</evidence>
<evidence type="ECO:0000259" key="18">
    <source>
        <dbReference type="PROSITE" id="PS50027"/>
    </source>
</evidence>
<dbReference type="Pfam" id="PF00053">
    <property type="entry name" value="EGF_laminin"/>
    <property type="match status" value="6"/>
</dbReference>
<dbReference type="InterPro" id="IPR003598">
    <property type="entry name" value="Ig_sub2"/>
</dbReference>
<feature type="disulfide bond" evidence="11">
    <location>
        <begin position="2868"/>
        <end position="2885"/>
    </location>
</feature>
<dbReference type="PROSITE" id="PS50835">
    <property type="entry name" value="IG_LIKE"/>
    <property type="match status" value="12"/>
</dbReference>
<keyword evidence="10" id="KW-0393">Immunoglobulin domain</keyword>
<evidence type="ECO:0000256" key="6">
    <source>
        <dbReference type="ARBA" id="ARBA00022869"/>
    </source>
</evidence>
<proteinExistence type="predicted"/>
<feature type="domain" description="Laminin IV type A" evidence="20">
    <location>
        <begin position="752"/>
        <end position="927"/>
    </location>
</feature>
<protein>
    <recommendedName>
        <fullName evidence="23">Basement membrane-specific heparan sulfate proteoglycan core protein</fullName>
    </recommendedName>
</protein>
<dbReference type="InterPro" id="IPR036179">
    <property type="entry name" value="Ig-like_dom_sf"/>
</dbReference>
<feature type="domain" description="Ig-like" evidence="19">
    <location>
        <begin position="2107"/>
        <end position="2193"/>
    </location>
</feature>
<feature type="domain" description="Ig-like" evidence="19">
    <location>
        <begin position="2014"/>
        <end position="2084"/>
    </location>
</feature>
<feature type="disulfide bond" evidence="12">
    <location>
        <begin position="180"/>
        <end position="198"/>
    </location>
</feature>
<feature type="region of interest" description="Disordered" evidence="14">
    <location>
        <begin position="2289"/>
        <end position="2326"/>
    </location>
</feature>
<dbReference type="InterPro" id="IPR023415">
    <property type="entry name" value="LDLR_class-A_CS"/>
</dbReference>
<dbReference type="PRINTS" id="PR00261">
    <property type="entry name" value="LDLRECEPTOR"/>
</dbReference>
<feature type="disulfide bond" evidence="12">
    <location>
        <begin position="529"/>
        <end position="547"/>
    </location>
</feature>
<dbReference type="SUPFAM" id="SSF57424">
    <property type="entry name" value="LDL receptor-like module"/>
    <property type="match status" value="8"/>
</dbReference>
<dbReference type="SMART" id="SM00408">
    <property type="entry name" value="IGc2"/>
    <property type="match status" value="12"/>
</dbReference>
<feature type="domain" description="Ig-like" evidence="19">
    <location>
        <begin position="1920"/>
        <end position="1992"/>
    </location>
</feature>
<dbReference type="InterPro" id="IPR001881">
    <property type="entry name" value="EGF-like_Ca-bd_dom"/>
</dbReference>
<dbReference type="GO" id="GO:0005509">
    <property type="term" value="F:calcium ion binding"/>
    <property type="evidence" value="ECO:0007669"/>
    <property type="project" value="InterPro"/>
</dbReference>
<feature type="disulfide bond" evidence="11">
    <location>
        <begin position="2924"/>
        <end position="2933"/>
    </location>
</feature>
<evidence type="ECO:0000256" key="10">
    <source>
        <dbReference type="ARBA" id="ARBA00023319"/>
    </source>
</evidence>
<dbReference type="GO" id="GO:0048513">
    <property type="term" value="P:animal organ development"/>
    <property type="evidence" value="ECO:0007669"/>
    <property type="project" value="UniProtKB-ARBA"/>
</dbReference>
<evidence type="ECO:0000256" key="2">
    <source>
        <dbReference type="ARBA" id="ARBA00022525"/>
    </source>
</evidence>
<evidence type="ECO:0000256" key="9">
    <source>
        <dbReference type="ARBA" id="ARBA00023292"/>
    </source>
</evidence>
<evidence type="ECO:0000256" key="12">
    <source>
        <dbReference type="PROSITE-ProRule" id="PRU00124"/>
    </source>
</evidence>
<sequence length="3400" mass="371392">MRILGGAWMPLFVAAVFMAEVQAQYIRVSCGADDFTCDNGKCIEQSKRCDRVFDCPNQEDELDCDCQFDEFRCESDGLCIPQHRQCDYQQDCADGSDERGCESSCPANQFACPGGGCAIKCNGEPECSGGQDEENCEACALRCDDKCIPAAQICDQRRDCSDGSDEKGCDFCNRPDDFRCDSGECLSFSQKCNNIPECEDGESDERDCESTMDSNSGVCGQEQFQCATSLECIDRHFYCDGQKDCEDNTDEPDDCQCPPDSWQCRTNSQCIPSSKVCDGTADCADRSDESDCNSEYTTQRPFVVPPFLSTTTNRPSARPPVYPGSGSGSGGSSLDSNRGGCSANQWRCENGPCIDDFRRCDGHIDCPFDFSDEFDCPPQSPVALNLKTYPSQERVRNGGDVVLQCRDEGPIRARVRWHKERGSIKEGSTDVRGRLEMFHVTDIDSGVYVCEAEDYSNYPGAQVRVSVIVQPATSTQRPFFGCQPNEATCGNGQCIPKSAVCNNVRDCSDGSDEESCHHAGVCEPNEFKCNNGKCVLKTWICDSEDDCGDNSDEQDCGARENGRCSPVEFACKSQNQCIPRSFHCDLQSDCFDGSDEIGCVPVYVKSPPKPQNVKLNPGDTLTLRCEAVGVPVPLISWRLNWGHVPSKCTWTSENGVGELTCPNMQPDDSGAYSCEAMNNKGTTFATPDAIVFVNKTDLCPRGYFNNEARSESECIRCFCFGKSTQCRSADLFTYNMPTPLGEGGTRLIGIKATPSGEVQIDTQSVANQYYYQPLRNGATVTKFGDASYYSNSHPYLTLPESYNGNQLKSYGGHIKYTLSPHTQVYGYDESAATIIIKGKYGNLFHINRGGGTGAINVEARFIPERWSKYPDGSAPAAREDIMMVLDDIEMILVRADLNNAGVNITDFVMESAEHINVGLGAASLVEECTCPKGYEGLSCQKCAAGFARKVVGPWLGDCEPEECPPGTYGDPSSGLACRPCPCPLTNRENQFARTCSLGPDGSVICDCFQGYQGQHCEVCAPGYEGNPLLQGNSCRPKPSAKCDPVGTKTIRPPDECVCKDNVQGRYCDQCKNETFFLSSDFRHGCADCFCSGITQQCTSSNYRRRTISVQFNVPQIVDQVKVYNSAPAGRSSVRYSVPKETDLRPQLQRGEIYLNNVESSSRFNVYYWSMPPSFAGDKVTSYGGYFSYVLKDVPSSTNTRFRNNAADVQLISDNKLIFHYFGNFGVSHDRTLNASIHLIEKGWQRPDGNEVTRAQFLLALADVKTILVKATYSPGPQLASPVSASIEIAEPDAYGPVASQVEQCKCPPGYIGTSCEDCMPGYTRNKDLSGLYLGQCDPCQCSGKSNMCHPESGECYECADNTAGPKCEVCKIGFERDVYGSCVAIRNPSQPCNCDPRGTAGPCDSSGKCECKQNVEGDSCDRCRPGTFGLDANNPDGCLPCYCSGVSTDCHEGSHYTRVPVAAPVLGDDYGGFTITDLNAQRVIKDNFMPVFQQSELVYNFQFPPDVDYYWSLPIFPGNRVLSYGGSLSLRQKFSSETDQMSDRGNDVVLDGGDIRIFWTNPNQFPSGTSYSYQVPLKEEGWHILNTATPATHSDFMAVLRNLKRVLVRATVASNIYETTIADVSMDTAAQSYDPSLPAAKGIEVCMNCPPGYSGTSCETCDSGYYKDERGYCRQCSCHGHDCQLDSYGQVVCNCRAPYTGSDCGIIGDASVTEPTPRPQPTRPTPPEATVIVTIDSPTIQILEVGSSVTFTCSAQSRNTRARLPINWTKKNGNLPLERTQIDTYDGILQITNLQVSDSGVYVCETSDGINTGQAETTLKVPGNEMTQPSVEISPSVKEYYEGQLVELECRVAGNPTPTIRWQRGSNRPLPLSAVNRGSFFIIENPTVEDSGEYRCIASNTVGTDDRTAMITIRPRPPLPASDKLTVSNLSPSVDEGQSIRIVCTGSTNVPAGSIDWVRQDNALFTSNVRSNNGVLYIEYATPENQGVYICQSPISNVAPIPILLTVLVKNPEPEPYKISTSVDGLKIPTGNSGTVECIVTGRPAPLIKWTKNGGPFGPGTSQRGNTLIINDAQESDQGYYLCTGSVNNNPVVYSYVYVEIERREPPKVMIYPEGEQAVPLGGQHELQCRVIGGIPEPDVTWNRNGGRPLSPSTQLQPHNVLRFDRIEVNDEGEYTCTARNDAGTASASAVIKVRSLPEITITPTTIGNHIQISNGDPLNVECRATGIPEPMVSITFNNYEVVQPQPSHANLRVRSASIKDDGYYTCTATSAAGTVAVQFAVSVERGDGAYDGDGDEFPTYDEGSGENTINPDDPNNPSVGNNGAPSNLYAIDGQLETVVYCNHSGNGRVMWSRADNMPMERHILQSGSRLVILNVSKRDSGQYVCNIYDEYGQLQHAVYTTLVVVTAPRISLRPSVQTVQPGQSPTVECVVDGDDIFDVTWTRYNNVPSNRMEVRNNMLIFHQIEVEDAGEYQCTARSRHANTTAIAEVIVSGPQVTESEKLVYIEQPPRAFRVGDNVNVRCVRRNRPSDVQVQWFRPGTNEYVASVPYGDGAMLSIQGVTDADAGVYRCVGRDSRYGRDSFDDFELKIESGNANYPGDRDNVHVVEYPAFLRDSVVLPCHHDLEPPVNFEWRREYSPLPPEVRSDQPNLHLESVTEAHAGTYICRVSNNHIAVEARAILTVKGVVPMFNGEGYIALPSLKEAYTQFDIEISFKPTDDNGLLLYNSQDETASGDYIALQLKDGVPEFIINTGNEPVKKVVADRPLQLNTWHTIRLSRTATKVTMDVDNSGPFIAELAQWALLELENQPLYIGGVRDYDNLPIDLAGASGFIGCVSMLVLGREEKDIMIDSIDHHGITGCNSCSPNLCLNNGFCQEARNERGYMCICAPGFAGQNCDRTGEACRPGLCGPGKCSDTATGYKCACPVTHTGTNCESKQSIEYPAFTGSAYLAIKQPGPTRTLKMSMNIKAASPVTDGIIMYCAESPRGYGGFTSLAVRNGKLEFRFDLGKGSPPVILMNNKTLSDNAWTNVHISRIGSVVSLKIDSIHSYEQNLPSPYNQMDLSMETPIFVGGVDDSITLNKNVGVSGGFNGCIKDFVISGQPVDIVNQTIKSANVQECVTYVRGDIPEDEKLVQCQCRNGGRCISETEPTVCSCTPGFTGQLCEDRVPSSMRERRPFDPCNTNPCKNGGTCRPDASSRMNYTCDCQLGHAGSNCQISLLLSHSVGFSGNGYLVLPPSQLKHNQYIEPAVIAMAIHTTNDGILLYQGEAIPEYGDYIMLRIERGVVILEWDRGSGQASIAINEEVVTDGERHQIIAKLMEDGGASLSVDSHQKTGSSTGISSIMNVDSNIYIGGLPEYINQRGYPGFNGCIEQVELMNTNRGLDLGAVAVAGRNAQRCKRY</sequence>
<feature type="disulfide bond" evidence="11">
    <location>
        <begin position="2903"/>
        <end position="2913"/>
    </location>
</feature>
<feature type="signal peptide" evidence="15">
    <location>
        <begin position="1"/>
        <end position="23"/>
    </location>
</feature>
<dbReference type="Pfam" id="PF02210">
    <property type="entry name" value="Laminin_G_2"/>
    <property type="match status" value="2"/>
</dbReference>
<dbReference type="PROSITE" id="PS50027">
    <property type="entry name" value="EGF_LAM_2"/>
    <property type="match status" value="1"/>
</dbReference>
<dbReference type="Pfam" id="PF00008">
    <property type="entry name" value="EGF"/>
    <property type="match status" value="2"/>
</dbReference>
<dbReference type="PANTHER" id="PTHR12231:SF253">
    <property type="entry name" value="DPR-INTERACTING PROTEIN ETA, ISOFORM B-RELATED"/>
    <property type="match status" value="1"/>
</dbReference>
<feature type="domain" description="Laminin IV type A" evidence="20">
    <location>
        <begin position="1118"/>
        <end position="1303"/>
    </location>
</feature>
<feature type="disulfide bond" evidence="12">
    <location>
        <begin position="105"/>
        <end position="117"/>
    </location>
</feature>
<feature type="domain" description="Laminin G" evidence="16">
    <location>
        <begin position="2685"/>
        <end position="2863"/>
    </location>
</feature>
<keyword evidence="8" id="KW-0325">Glycoprotein</keyword>
<feature type="domain" description="Laminin G" evidence="16">
    <location>
        <begin position="2928"/>
        <end position="3118"/>
    </location>
</feature>
<feature type="region of interest" description="Disordered" evidence="14">
    <location>
        <begin position="305"/>
        <end position="336"/>
    </location>
</feature>
<dbReference type="PROSITE" id="PS01186">
    <property type="entry name" value="EGF_2"/>
    <property type="match status" value="2"/>
</dbReference>
<dbReference type="SMART" id="SM00282">
    <property type="entry name" value="LamG"/>
    <property type="match status" value="3"/>
</dbReference>
<dbReference type="Gene3D" id="2.10.25.10">
    <property type="entry name" value="Laminin"/>
    <property type="match status" value="8"/>
</dbReference>
<feature type="domain" description="EGF-like" evidence="17">
    <location>
        <begin position="2861"/>
        <end position="2897"/>
    </location>
</feature>
<dbReference type="InterPro" id="IPR036055">
    <property type="entry name" value="LDL_receptor-like_sf"/>
</dbReference>
<feature type="disulfide bond" evidence="12">
    <location>
        <begin position="30"/>
        <end position="42"/>
    </location>
</feature>
<dbReference type="Pfam" id="PF00057">
    <property type="entry name" value="Ldl_recept_a"/>
    <property type="match status" value="7"/>
</dbReference>
<organism evidence="21 22">
    <name type="scientific">Arctia plantaginis</name>
    <name type="common">Wood tiger moth</name>
    <name type="synonym">Phalaena plantaginis</name>
    <dbReference type="NCBI Taxonomy" id="874455"/>
    <lineage>
        <taxon>Eukaryota</taxon>
        <taxon>Metazoa</taxon>
        <taxon>Ecdysozoa</taxon>
        <taxon>Arthropoda</taxon>
        <taxon>Hexapoda</taxon>
        <taxon>Insecta</taxon>
        <taxon>Pterygota</taxon>
        <taxon>Neoptera</taxon>
        <taxon>Endopterygota</taxon>
        <taxon>Lepidoptera</taxon>
        <taxon>Glossata</taxon>
        <taxon>Ditrysia</taxon>
        <taxon>Noctuoidea</taxon>
        <taxon>Erebidae</taxon>
        <taxon>Arctiinae</taxon>
        <taxon>Arctia</taxon>
    </lineage>
</organism>
<dbReference type="FunFam" id="4.10.400.10:FF:000034">
    <property type="entry name" value="Low-density lipoprotein receptor-related protein 2"/>
    <property type="match status" value="1"/>
</dbReference>
<feature type="disulfide bond" evidence="12">
    <location>
        <begin position="154"/>
        <end position="169"/>
    </location>
</feature>
<feature type="domain" description="EGF-like" evidence="17">
    <location>
        <begin position="2899"/>
        <end position="2934"/>
    </location>
</feature>
<dbReference type="PROSITE" id="PS01209">
    <property type="entry name" value="LDLRA_1"/>
    <property type="match status" value="5"/>
</dbReference>
<feature type="disulfide bond" evidence="12">
    <location>
        <begin position="522"/>
        <end position="534"/>
    </location>
</feature>
<evidence type="ECO:0000313" key="22">
    <source>
        <dbReference type="Proteomes" id="UP000494106"/>
    </source>
</evidence>
<feature type="disulfide bond" evidence="12">
    <location>
        <begin position="37"/>
        <end position="55"/>
    </location>
</feature>
<dbReference type="Proteomes" id="UP000494106">
    <property type="component" value="Unassembled WGS sequence"/>
</dbReference>
<dbReference type="GO" id="GO:0048731">
    <property type="term" value="P:system development"/>
    <property type="evidence" value="ECO:0007669"/>
    <property type="project" value="UniProtKB-ARBA"/>
</dbReference>
<keyword evidence="2" id="KW-0964">Secreted</keyword>
<feature type="disulfide bond" evidence="12">
    <location>
        <begin position="584"/>
        <end position="599"/>
    </location>
</feature>
<dbReference type="SUPFAM" id="SSF49899">
    <property type="entry name" value="Concanavalin A-like lectins/glucanases"/>
    <property type="match status" value="3"/>
</dbReference>
<dbReference type="CDD" id="cd00054">
    <property type="entry name" value="EGF_CA"/>
    <property type="match status" value="2"/>
</dbReference>
<comment type="caution">
    <text evidence="21">The sequence shown here is derived from an EMBL/GenBank/DDBJ whole genome shotgun (WGS) entry which is preliminary data.</text>
</comment>
<evidence type="ECO:0000256" key="14">
    <source>
        <dbReference type="SAM" id="MobiDB-lite"/>
    </source>
</evidence>
<dbReference type="InterPro" id="IPR002172">
    <property type="entry name" value="LDrepeatLR_classA_rpt"/>
</dbReference>
<feature type="domain" description="Ig-like" evidence="19">
    <location>
        <begin position="601"/>
        <end position="685"/>
    </location>
</feature>
<dbReference type="InterPro" id="IPR000034">
    <property type="entry name" value="Laminin_IV"/>
</dbReference>
<feature type="disulfide bond" evidence="11">
    <location>
        <begin position="2887"/>
        <end position="2896"/>
    </location>
</feature>
<evidence type="ECO:0000256" key="8">
    <source>
        <dbReference type="ARBA" id="ARBA00023180"/>
    </source>
</evidence>
<keyword evidence="5" id="KW-0677">Repeat</keyword>
<evidence type="ECO:0000256" key="13">
    <source>
        <dbReference type="PROSITE-ProRule" id="PRU00460"/>
    </source>
</evidence>
<dbReference type="GO" id="GO:0030154">
    <property type="term" value="P:cell differentiation"/>
    <property type="evidence" value="ECO:0007669"/>
    <property type="project" value="UniProtKB-ARBA"/>
</dbReference>
<keyword evidence="4 15" id="KW-0732">Signal</keyword>
<feature type="chain" id="PRO_5035882356" description="Basement membrane-specific heparan sulfate proteoglycan core protein" evidence="15">
    <location>
        <begin position="24"/>
        <end position="3400"/>
    </location>
</feature>
<keyword evidence="3" id="KW-0272">Extracellular matrix</keyword>
<feature type="domain" description="EGF-like" evidence="17">
    <location>
        <begin position="3176"/>
        <end position="3215"/>
    </location>
</feature>
<dbReference type="InterPro" id="IPR013783">
    <property type="entry name" value="Ig-like_fold"/>
</dbReference>
<dbReference type="InterPro" id="IPR003599">
    <property type="entry name" value="Ig_sub"/>
</dbReference>
<dbReference type="CDD" id="cd00096">
    <property type="entry name" value="Ig"/>
    <property type="match status" value="1"/>
</dbReference>
<dbReference type="SMART" id="SM00180">
    <property type="entry name" value="EGF_Lam"/>
    <property type="match status" value="6"/>
</dbReference>
<evidence type="ECO:0000259" key="17">
    <source>
        <dbReference type="PROSITE" id="PS50026"/>
    </source>
</evidence>
<evidence type="ECO:0000256" key="3">
    <source>
        <dbReference type="ARBA" id="ARBA00022530"/>
    </source>
</evidence>
<dbReference type="CDD" id="cd00112">
    <property type="entry name" value="LDLa"/>
    <property type="match status" value="11"/>
</dbReference>
<reference evidence="21 22" key="1">
    <citation type="submission" date="2020-04" db="EMBL/GenBank/DDBJ databases">
        <authorList>
            <person name="Wallbank WR R."/>
            <person name="Pardo Diaz C."/>
            <person name="Kozak K."/>
            <person name="Martin S."/>
            <person name="Jiggins C."/>
            <person name="Moest M."/>
            <person name="Warren A I."/>
            <person name="Byers J.R.P. K."/>
            <person name="Montejo-Kovacevich G."/>
            <person name="Yen C E."/>
        </authorList>
    </citation>
    <scope>NUCLEOTIDE SEQUENCE [LARGE SCALE GENOMIC DNA]</scope>
</reference>
<dbReference type="PROSITE" id="PS00022">
    <property type="entry name" value="EGF_1"/>
    <property type="match status" value="5"/>
</dbReference>
<feature type="domain" description="Ig-like" evidence="19">
    <location>
        <begin position="1727"/>
        <end position="1820"/>
    </location>
</feature>
<keyword evidence="9 13" id="KW-0424">Laminin EGF-like domain</keyword>
<evidence type="ECO:0000256" key="11">
    <source>
        <dbReference type="PROSITE-ProRule" id="PRU00076"/>
    </source>
</evidence>
<comment type="caution">
    <text evidence="11">Lacks conserved residue(s) required for the propagation of feature annotation.</text>
</comment>
<dbReference type="Pfam" id="PF13895">
    <property type="entry name" value="Ig_2"/>
    <property type="match status" value="1"/>
</dbReference>
<dbReference type="GO" id="GO:0005604">
    <property type="term" value="C:basement membrane"/>
    <property type="evidence" value="ECO:0007669"/>
    <property type="project" value="UniProtKB-SubCell"/>
</dbReference>
<feature type="disulfide bond" evidence="12">
    <location>
        <begin position="49"/>
        <end position="64"/>
    </location>
</feature>
<dbReference type="SUPFAM" id="SSF57196">
    <property type="entry name" value="EGF/Laminin"/>
    <property type="match status" value="5"/>
</dbReference>
<dbReference type="SUPFAM" id="SSF48726">
    <property type="entry name" value="Immunoglobulin"/>
    <property type="match status" value="12"/>
</dbReference>
<dbReference type="Gene3D" id="2.60.40.10">
    <property type="entry name" value="Immunoglobulins"/>
    <property type="match status" value="12"/>
</dbReference>
<keyword evidence="11" id="KW-0245">EGF-like domain</keyword>
<feature type="domain" description="Ig-like" evidence="19">
    <location>
        <begin position="1829"/>
        <end position="1912"/>
    </location>
</feature>
<evidence type="ECO:0000256" key="4">
    <source>
        <dbReference type="ARBA" id="ARBA00022729"/>
    </source>
</evidence>
<dbReference type="InterPro" id="IPR000152">
    <property type="entry name" value="EGF-type_Asp/Asn_hydroxyl_site"/>
</dbReference>
<feature type="domain" description="Laminin EGF-like" evidence="18">
    <location>
        <begin position="1392"/>
        <end position="1440"/>
    </location>
</feature>
<evidence type="ECO:0000313" key="21">
    <source>
        <dbReference type="EMBL" id="CAB3258964.1"/>
    </source>
</evidence>
<evidence type="ECO:0000259" key="19">
    <source>
        <dbReference type="PROSITE" id="PS50835"/>
    </source>
</evidence>
<dbReference type="PROSITE" id="PS01248">
    <property type="entry name" value="EGF_LAM_1"/>
    <property type="match status" value="3"/>
</dbReference>
<feature type="disulfide bond" evidence="12">
    <location>
        <begin position="86"/>
        <end position="101"/>
    </location>
</feature>
<feature type="disulfide bond" evidence="12">
    <location>
        <begin position="501"/>
        <end position="516"/>
    </location>
</feature>
<feature type="disulfide bond" evidence="12">
    <location>
        <begin position="121"/>
        <end position="136"/>
    </location>
</feature>
<feature type="domain" description="Ig-like" evidence="19">
    <location>
        <begin position="2198"/>
        <end position="2283"/>
    </location>
</feature>
<feature type="disulfide bond" evidence="12">
    <location>
        <begin position="541"/>
        <end position="556"/>
    </location>
</feature>
<evidence type="ECO:0000256" key="7">
    <source>
        <dbReference type="ARBA" id="ARBA00023157"/>
    </source>
</evidence>
<feature type="domain" description="Laminin G" evidence="16">
    <location>
        <begin position="3221"/>
        <end position="3397"/>
    </location>
</feature>
<dbReference type="GO" id="GO:0009653">
    <property type="term" value="P:anatomical structure morphogenesis"/>
    <property type="evidence" value="ECO:0007669"/>
    <property type="project" value="UniProtKB-ARBA"/>
</dbReference>
<feature type="compositionally biased region" description="Polar residues" evidence="14">
    <location>
        <begin position="2306"/>
        <end position="2326"/>
    </location>
</feature>
<dbReference type="Pfam" id="PF13927">
    <property type="entry name" value="Ig_3"/>
    <property type="match status" value="10"/>
</dbReference>
<dbReference type="InterPro" id="IPR002049">
    <property type="entry name" value="LE_dom"/>
</dbReference>
<feature type="disulfide bond" evidence="12">
    <location>
        <begin position="482"/>
        <end position="494"/>
    </location>
</feature>
<feature type="disulfide bond" evidence="12">
    <location>
        <begin position="277"/>
        <end position="292"/>
    </location>
</feature>
<keyword evidence="6" id="KW-0084">Basement membrane</keyword>
<feature type="domain" description="Ig-like" evidence="19">
    <location>
        <begin position="378"/>
        <end position="466"/>
    </location>
</feature>
<feature type="domain" description="Ig-like" evidence="19">
    <location>
        <begin position="2318"/>
        <end position="2407"/>
    </location>
</feature>
<dbReference type="Gene3D" id="2.60.120.200">
    <property type="match status" value="3"/>
</dbReference>
<gene>
    <name evidence="21" type="ORF">APLA_LOCUS16789</name>
</gene>
<dbReference type="FunFam" id="2.10.25.10:FF:000188">
    <property type="entry name" value="Laminin subunit gamma 2"/>
    <property type="match status" value="1"/>
</dbReference>
<dbReference type="PROSITE" id="PS50026">
    <property type="entry name" value="EGF_3"/>
    <property type="match status" value="4"/>
</dbReference>
<feature type="disulfide bond" evidence="11">
    <location>
        <begin position="3205"/>
        <end position="3214"/>
    </location>
</feature>
<feature type="domain" description="Ig-like" evidence="19">
    <location>
        <begin position="2495"/>
        <end position="2571"/>
    </location>
</feature>
<feature type="domain" description="Ig-like" evidence="19">
    <location>
        <begin position="2615"/>
        <end position="2682"/>
    </location>
</feature>
<dbReference type="PROSITE" id="PS00010">
    <property type="entry name" value="ASX_HYDROXYL"/>
    <property type="match status" value="1"/>
</dbReference>
<evidence type="ECO:0000259" key="16">
    <source>
        <dbReference type="PROSITE" id="PS50025"/>
    </source>
</evidence>
<dbReference type="EMBL" id="CADEBC010000602">
    <property type="protein sequence ID" value="CAB3258964.1"/>
    <property type="molecule type" value="Genomic_DNA"/>
</dbReference>